<proteinExistence type="predicted"/>
<keyword evidence="2" id="KW-1185">Reference proteome</keyword>
<reference evidence="1" key="2">
    <citation type="submission" date="2020-05" db="UniProtKB">
        <authorList>
            <consortium name="EnsemblMetazoa"/>
        </authorList>
    </citation>
    <scope>IDENTIFICATION</scope>
    <source>
        <strain evidence="1">MINIMUS1</strain>
    </source>
</reference>
<name>A0A182WMT4_9DIPT</name>
<sequence length="56" mass="6131">MFRRHNAAVAALTIVSSVLVSFCFTVLPQSNVSVGVPSSRLSFALYVRPSVFLIQF</sequence>
<dbReference type="Proteomes" id="UP000075920">
    <property type="component" value="Unassembled WGS sequence"/>
</dbReference>
<evidence type="ECO:0000313" key="1">
    <source>
        <dbReference type="EnsemblMetazoa" id="AMIN014045-PA"/>
    </source>
</evidence>
<organism evidence="1 2">
    <name type="scientific">Anopheles minimus</name>
    <dbReference type="NCBI Taxonomy" id="112268"/>
    <lineage>
        <taxon>Eukaryota</taxon>
        <taxon>Metazoa</taxon>
        <taxon>Ecdysozoa</taxon>
        <taxon>Arthropoda</taxon>
        <taxon>Hexapoda</taxon>
        <taxon>Insecta</taxon>
        <taxon>Pterygota</taxon>
        <taxon>Neoptera</taxon>
        <taxon>Endopterygota</taxon>
        <taxon>Diptera</taxon>
        <taxon>Nematocera</taxon>
        <taxon>Culicoidea</taxon>
        <taxon>Culicidae</taxon>
        <taxon>Anophelinae</taxon>
        <taxon>Anopheles</taxon>
    </lineage>
</organism>
<protein>
    <submittedName>
        <fullName evidence="1">Uncharacterized protein</fullName>
    </submittedName>
</protein>
<dbReference type="VEuPathDB" id="VectorBase:AMIN014045"/>
<accession>A0A182WMT4</accession>
<dbReference type="EnsemblMetazoa" id="AMIN014045-RA">
    <property type="protein sequence ID" value="AMIN014045-PA"/>
    <property type="gene ID" value="AMIN014045"/>
</dbReference>
<evidence type="ECO:0000313" key="2">
    <source>
        <dbReference type="Proteomes" id="UP000075920"/>
    </source>
</evidence>
<reference evidence="2" key="1">
    <citation type="submission" date="2013-03" db="EMBL/GenBank/DDBJ databases">
        <title>The Genome Sequence of Anopheles minimus MINIMUS1.</title>
        <authorList>
            <consortium name="The Broad Institute Genomics Platform"/>
            <person name="Neafsey D.E."/>
            <person name="Walton C."/>
            <person name="Walker B."/>
            <person name="Young S.K."/>
            <person name="Zeng Q."/>
            <person name="Gargeya S."/>
            <person name="Fitzgerald M."/>
            <person name="Haas B."/>
            <person name="Abouelleil A."/>
            <person name="Allen A.W."/>
            <person name="Alvarado L."/>
            <person name="Arachchi H.M."/>
            <person name="Berlin A.M."/>
            <person name="Chapman S.B."/>
            <person name="Gainer-Dewar J."/>
            <person name="Goldberg J."/>
            <person name="Griggs A."/>
            <person name="Gujja S."/>
            <person name="Hansen M."/>
            <person name="Howarth C."/>
            <person name="Imamovic A."/>
            <person name="Ireland A."/>
            <person name="Larimer J."/>
            <person name="McCowan C."/>
            <person name="Murphy C."/>
            <person name="Pearson M."/>
            <person name="Poon T.W."/>
            <person name="Priest M."/>
            <person name="Roberts A."/>
            <person name="Saif S."/>
            <person name="Shea T."/>
            <person name="Sisk P."/>
            <person name="Sykes S."/>
            <person name="Wortman J."/>
            <person name="Nusbaum C."/>
            <person name="Birren B."/>
        </authorList>
    </citation>
    <scope>NUCLEOTIDE SEQUENCE [LARGE SCALE GENOMIC DNA]</scope>
    <source>
        <strain evidence="2">MINIMUS1</strain>
    </source>
</reference>
<dbReference type="AlphaFoldDB" id="A0A182WMT4"/>